<dbReference type="InterPro" id="IPR027291">
    <property type="entry name" value="Glyco_hydro_38_N_sf"/>
</dbReference>
<accession>A0AAW9DJM0</accession>
<dbReference type="PANTHER" id="PTHR46017">
    <property type="entry name" value="ALPHA-MANNOSIDASE 2C1"/>
    <property type="match status" value="1"/>
</dbReference>
<organism evidence="1 2">
    <name type="scientific">Streptococcus suis</name>
    <dbReference type="NCBI Taxonomy" id="1307"/>
    <lineage>
        <taxon>Bacteria</taxon>
        <taxon>Bacillati</taxon>
        <taxon>Bacillota</taxon>
        <taxon>Bacilli</taxon>
        <taxon>Lactobacillales</taxon>
        <taxon>Streptococcaceae</taxon>
        <taxon>Streptococcus</taxon>
    </lineage>
</organism>
<dbReference type="EMBL" id="JAWWZK010000230">
    <property type="protein sequence ID" value="MDX5038989.1"/>
    <property type="molecule type" value="Genomic_DNA"/>
</dbReference>
<name>A0AAW9DJM0_STRSU</name>
<comment type="caution">
    <text evidence="1">The sequence shown here is derived from an EMBL/GenBank/DDBJ whole genome shotgun (WGS) entry which is preliminary data.</text>
</comment>
<sequence>VLGDDQFQSTFSEMIWEGADGSQVLGILFANWYSNGNEIPVDEEEARVFWEKKLADVRKYASTSHYLLMNGCDHQPVQKNLSQALRLARKLYPDIDFVHSSFEEYIAAVKEELPKDLSRVKGELISQETDGWYTLANTASSRIYLKQANDQASQLLEQVVEPLVVMTGDKVP</sequence>
<dbReference type="AlphaFoldDB" id="A0AAW9DJM0"/>
<protein>
    <submittedName>
        <fullName evidence="1">Alpha-mannosidase</fullName>
    </submittedName>
</protein>
<dbReference type="InterPro" id="IPR011330">
    <property type="entry name" value="Glyco_hydro/deAcase_b/a-brl"/>
</dbReference>
<feature type="non-terminal residue" evidence="1">
    <location>
        <position position="1"/>
    </location>
</feature>
<gene>
    <name evidence="1" type="ORF">SHY70_12060</name>
</gene>
<dbReference type="PANTHER" id="PTHR46017:SF2">
    <property type="entry name" value="MANNOSYLGLYCERATE HYDROLASE"/>
    <property type="match status" value="1"/>
</dbReference>
<dbReference type="SUPFAM" id="SSF88713">
    <property type="entry name" value="Glycoside hydrolase/deacetylase"/>
    <property type="match status" value="1"/>
</dbReference>
<evidence type="ECO:0000313" key="2">
    <source>
        <dbReference type="Proteomes" id="UP001270004"/>
    </source>
</evidence>
<reference evidence="1" key="1">
    <citation type="submission" date="2023-11" db="EMBL/GenBank/DDBJ databases">
        <title>Antimicrobial resistance in invasive Streptococcus suis isolated in Spain and the associated genetic mechanisms.</title>
        <authorList>
            <person name="Uruen C."/>
            <person name="Arenas J.A."/>
        </authorList>
    </citation>
    <scope>NUCLEOTIDE SEQUENCE</scope>
    <source>
        <strain evidence="1">Ss_70</strain>
    </source>
</reference>
<proteinExistence type="predicted"/>
<dbReference type="GO" id="GO:0009313">
    <property type="term" value="P:oligosaccharide catabolic process"/>
    <property type="evidence" value="ECO:0007669"/>
    <property type="project" value="TreeGrafter"/>
</dbReference>
<dbReference type="Proteomes" id="UP001270004">
    <property type="component" value="Unassembled WGS sequence"/>
</dbReference>
<feature type="non-terminal residue" evidence="1">
    <location>
        <position position="172"/>
    </location>
</feature>
<dbReference type="Gene3D" id="3.20.110.10">
    <property type="entry name" value="Glycoside hydrolase 38, N terminal domain"/>
    <property type="match status" value="1"/>
</dbReference>
<dbReference type="GO" id="GO:0004559">
    <property type="term" value="F:alpha-mannosidase activity"/>
    <property type="evidence" value="ECO:0007669"/>
    <property type="project" value="TreeGrafter"/>
</dbReference>
<evidence type="ECO:0000313" key="1">
    <source>
        <dbReference type="EMBL" id="MDX5038989.1"/>
    </source>
</evidence>